<evidence type="ECO:0000256" key="1">
    <source>
        <dbReference type="SAM" id="SignalP"/>
    </source>
</evidence>
<protein>
    <recommendedName>
        <fullName evidence="2">Cyanovirin-N domain-containing protein</fullName>
    </recommendedName>
</protein>
<feature type="signal peptide" evidence="1">
    <location>
        <begin position="1"/>
        <end position="26"/>
    </location>
</feature>
<dbReference type="SMART" id="SM01111">
    <property type="entry name" value="CVNH"/>
    <property type="match status" value="1"/>
</dbReference>
<dbReference type="EMBL" id="AP018227">
    <property type="protein sequence ID" value="BAY81713.1"/>
    <property type="molecule type" value="Genomic_DNA"/>
</dbReference>
<dbReference type="Gene3D" id="2.30.60.10">
    <property type="entry name" value="Cyanovirin-N"/>
    <property type="match status" value="1"/>
</dbReference>
<reference evidence="3 4" key="1">
    <citation type="submission" date="2017-06" db="EMBL/GenBank/DDBJ databases">
        <title>Genome sequencing of cyanobaciteial culture collection at National Institute for Environmental Studies (NIES).</title>
        <authorList>
            <person name="Hirose Y."/>
            <person name="Shimura Y."/>
            <person name="Fujisawa T."/>
            <person name="Nakamura Y."/>
            <person name="Kawachi M."/>
        </authorList>
    </citation>
    <scope>NUCLEOTIDE SEQUENCE [LARGE SCALE GENOMIC DNA]</scope>
    <source>
        <strain evidence="3 4">NIES-267</strain>
    </source>
</reference>
<sequence length="144" mass="15875">MKRTLFAAISFGITCIGVAMNAPANAAPSTYQNTCRNMNVVEDVLEANCLTRDGREVYTNLRLRGIENIDGRLVATNPNRISSFYQTCTNASVRGNVLRATCRTRNGEFRNTAIALNGIDNMDGSLRYYTPNIASNNAPLPQMY</sequence>
<organism evidence="3 4">
    <name type="scientific">Calothrix parasitica NIES-267</name>
    <dbReference type="NCBI Taxonomy" id="1973488"/>
    <lineage>
        <taxon>Bacteria</taxon>
        <taxon>Bacillati</taxon>
        <taxon>Cyanobacteriota</taxon>
        <taxon>Cyanophyceae</taxon>
        <taxon>Nostocales</taxon>
        <taxon>Calotrichaceae</taxon>
        <taxon>Calothrix</taxon>
    </lineage>
</organism>
<dbReference type="SUPFAM" id="SSF51322">
    <property type="entry name" value="Cyanovirin-N"/>
    <property type="match status" value="1"/>
</dbReference>
<proteinExistence type="predicted"/>
<gene>
    <name evidence="3" type="ORF">NIES267_11900</name>
</gene>
<dbReference type="AlphaFoldDB" id="A0A1Z4LKE6"/>
<keyword evidence="4" id="KW-1185">Reference proteome</keyword>
<evidence type="ECO:0000313" key="3">
    <source>
        <dbReference type="EMBL" id="BAY81713.1"/>
    </source>
</evidence>
<name>A0A1Z4LKE6_9CYAN</name>
<evidence type="ECO:0000313" key="4">
    <source>
        <dbReference type="Proteomes" id="UP000218418"/>
    </source>
</evidence>
<dbReference type="InterPro" id="IPR011058">
    <property type="entry name" value="Cyanovirin-N"/>
</dbReference>
<evidence type="ECO:0000259" key="2">
    <source>
        <dbReference type="SMART" id="SM01111"/>
    </source>
</evidence>
<keyword evidence="1" id="KW-0732">Signal</keyword>
<dbReference type="OrthoDB" id="516232at2"/>
<feature type="domain" description="Cyanovirin-N" evidence="2">
    <location>
        <begin position="30"/>
        <end position="128"/>
    </location>
</feature>
<dbReference type="Pfam" id="PF08881">
    <property type="entry name" value="CVNH"/>
    <property type="match status" value="1"/>
</dbReference>
<dbReference type="Proteomes" id="UP000218418">
    <property type="component" value="Chromosome"/>
</dbReference>
<dbReference type="InterPro" id="IPR036673">
    <property type="entry name" value="Cyanovirin-N_sf"/>
</dbReference>
<accession>A0A1Z4LKE6</accession>
<feature type="chain" id="PRO_5012554709" description="Cyanovirin-N domain-containing protein" evidence="1">
    <location>
        <begin position="27"/>
        <end position="144"/>
    </location>
</feature>